<evidence type="ECO:0000256" key="4">
    <source>
        <dbReference type="ARBA" id="ARBA00022679"/>
    </source>
</evidence>
<dbReference type="CDD" id="cd16917">
    <property type="entry name" value="HATPase_UhpB-NarQ-NarX-like"/>
    <property type="match status" value="1"/>
</dbReference>
<keyword evidence="6 11" id="KW-0418">Kinase</keyword>
<evidence type="ECO:0000256" key="6">
    <source>
        <dbReference type="ARBA" id="ARBA00022777"/>
    </source>
</evidence>
<dbReference type="PANTHER" id="PTHR24421">
    <property type="entry name" value="NITRATE/NITRITE SENSOR PROTEIN NARX-RELATED"/>
    <property type="match status" value="1"/>
</dbReference>
<dbReference type="Pfam" id="PF02518">
    <property type="entry name" value="HATPase_c"/>
    <property type="match status" value="1"/>
</dbReference>
<evidence type="ECO:0000313" key="12">
    <source>
        <dbReference type="Proteomes" id="UP001220610"/>
    </source>
</evidence>
<organism evidence="11 12">
    <name type="scientific">Candidatus Pseudobacter hemicellulosilyticus</name>
    <dbReference type="NCBI Taxonomy" id="3121375"/>
    <lineage>
        <taxon>Bacteria</taxon>
        <taxon>Pseudomonadati</taxon>
        <taxon>Bacteroidota</taxon>
        <taxon>Chitinophagia</taxon>
        <taxon>Chitinophagales</taxon>
        <taxon>Chitinophagaceae</taxon>
        <taxon>Pseudobacter</taxon>
    </lineage>
</organism>
<dbReference type="InterPro" id="IPR011712">
    <property type="entry name" value="Sig_transdc_His_kin_sub3_dim/P"/>
</dbReference>
<evidence type="ECO:0000259" key="10">
    <source>
        <dbReference type="Pfam" id="PF07730"/>
    </source>
</evidence>
<feature type="domain" description="Histidine kinase/HSP90-like ATPase" evidence="9">
    <location>
        <begin position="148"/>
        <end position="235"/>
    </location>
</feature>
<evidence type="ECO:0000256" key="2">
    <source>
        <dbReference type="ARBA" id="ARBA00012438"/>
    </source>
</evidence>
<proteinExistence type="predicted"/>
<dbReference type="Pfam" id="PF07730">
    <property type="entry name" value="HisKA_3"/>
    <property type="match status" value="1"/>
</dbReference>
<comment type="catalytic activity">
    <reaction evidence="1">
        <text>ATP + protein L-histidine = ADP + protein N-phospho-L-histidine.</text>
        <dbReference type="EC" id="2.7.13.3"/>
    </reaction>
</comment>
<protein>
    <recommendedName>
        <fullName evidence="2">histidine kinase</fullName>
        <ecNumber evidence="2">2.7.13.3</ecNumber>
    </recommendedName>
</protein>
<dbReference type="InterPro" id="IPR003594">
    <property type="entry name" value="HATPase_dom"/>
</dbReference>
<sequence>MTCTLFILLLSGFTLGLLVRYRREQLAGRERLLLAEVETQEKTYQSVAGELHDNINLSLVLAKMSLATLDPERKTEAVRKQENATRLIDQVMQYLRDLSHGLHPRLLNTMGLVQALETELARLREDSQLIVRFTLDGEPVFLEEEQDLGLLRITQEAFNNILRHAQATEVAIHLAYGEQDLILSITDNGLGRHEPDQETGMGRRQMEKRAALLGGYCRFLFPENGGTLVETSIPYKT</sequence>
<dbReference type="GO" id="GO:0000155">
    <property type="term" value="F:phosphorelay sensor kinase activity"/>
    <property type="evidence" value="ECO:0007669"/>
    <property type="project" value="InterPro"/>
</dbReference>
<dbReference type="InterPro" id="IPR036890">
    <property type="entry name" value="HATPase_C_sf"/>
</dbReference>
<evidence type="ECO:0000256" key="8">
    <source>
        <dbReference type="ARBA" id="ARBA00023012"/>
    </source>
</evidence>
<dbReference type="GO" id="GO:0046983">
    <property type="term" value="F:protein dimerization activity"/>
    <property type="evidence" value="ECO:0007669"/>
    <property type="project" value="InterPro"/>
</dbReference>
<dbReference type="AlphaFoldDB" id="A0AAJ6BG58"/>
<evidence type="ECO:0000256" key="3">
    <source>
        <dbReference type="ARBA" id="ARBA00022553"/>
    </source>
</evidence>
<name>A0AAJ6BG58_9BACT</name>
<keyword evidence="4" id="KW-0808">Transferase</keyword>
<evidence type="ECO:0000256" key="5">
    <source>
        <dbReference type="ARBA" id="ARBA00022741"/>
    </source>
</evidence>
<feature type="domain" description="Signal transduction histidine kinase subgroup 3 dimerisation and phosphoacceptor" evidence="10">
    <location>
        <begin position="47"/>
        <end position="106"/>
    </location>
</feature>
<evidence type="ECO:0000256" key="1">
    <source>
        <dbReference type="ARBA" id="ARBA00000085"/>
    </source>
</evidence>
<gene>
    <name evidence="11" type="ORF">P0Y53_25410</name>
</gene>
<reference evidence="11" key="1">
    <citation type="submission" date="2023-03" db="EMBL/GenBank/DDBJ databases">
        <title>Andean soil-derived lignocellulolytic bacterial consortium as a source of novel taxa and putative plastic-active enzymes.</title>
        <authorList>
            <person name="Diaz-Garcia L."/>
            <person name="Chuvochina M."/>
            <person name="Feuerriegel G."/>
            <person name="Bunk B."/>
            <person name="Sproer C."/>
            <person name="Streit W.R."/>
            <person name="Rodriguez L.M."/>
            <person name="Overmann J."/>
            <person name="Jimenez D.J."/>
        </authorList>
    </citation>
    <scope>NUCLEOTIDE SEQUENCE</scope>
    <source>
        <strain evidence="11">MAG 7</strain>
    </source>
</reference>
<evidence type="ECO:0000256" key="7">
    <source>
        <dbReference type="ARBA" id="ARBA00022840"/>
    </source>
</evidence>
<dbReference type="GO" id="GO:0005524">
    <property type="term" value="F:ATP binding"/>
    <property type="evidence" value="ECO:0007669"/>
    <property type="project" value="UniProtKB-KW"/>
</dbReference>
<dbReference type="EC" id="2.7.13.3" evidence="2"/>
<dbReference type="PANTHER" id="PTHR24421:SF10">
    <property type="entry name" value="NITRATE_NITRITE SENSOR PROTEIN NARQ"/>
    <property type="match status" value="1"/>
</dbReference>
<keyword evidence="7" id="KW-0067">ATP-binding</keyword>
<keyword evidence="5" id="KW-0547">Nucleotide-binding</keyword>
<evidence type="ECO:0000259" key="9">
    <source>
        <dbReference type="Pfam" id="PF02518"/>
    </source>
</evidence>
<keyword evidence="3" id="KW-0597">Phosphoprotein</keyword>
<dbReference type="SUPFAM" id="SSF55874">
    <property type="entry name" value="ATPase domain of HSP90 chaperone/DNA topoisomerase II/histidine kinase"/>
    <property type="match status" value="1"/>
</dbReference>
<dbReference type="Proteomes" id="UP001220610">
    <property type="component" value="Chromosome"/>
</dbReference>
<keyword evidence="8" id="KW-0902">Two-component regulatory system</keyword>
<accession>A0AAJ6BG58</accession>
<dbReference type="InterPro" id="IPR050482">
    <property type="entry name" value="Sensor_HK_TwoCompSys"/>
</dbReference>
<evidence type="ECO:0000313" key="11">
    <source>
        <dbReference type="EMBL" id="WEK35838.1"/>
    </source>
</evidence>
<dbReference type="GO" id="GO:0016020">
    <property type="term" value="C:membrane"/>
    <property type="evidence" value="ECO:0007669"/>
    <property type="project" value="InterPro"/>
</dbReference>
<dbReference type="Gene3D" id="3.30.565.10">
    <property type="entry name" value="Histidine kinase-like ATPase, C-terminal domain"/>
    <property type="match status" value="1"/>
</dbReference>
<dbReference type="EMBL" id="CP119311">
    <property type="protein sequence ID" value="WEK35838.1"/>
    <property type="molecule type" value="Genomic_DNA"/>
</dbReference>